<name>A0A0K0FTF8_STRVS</name>
<evidence type="ECO:0000259" key="3">
    <source>
        <dbReference type="PROSITE" id="PS50175"/>
    </source>
</evidence>
<dbReference type="Pfam" id="PF00098">
    <property type="entry name" value="zf-CCHC"/>
    <property type="match status" value="1"/>
</dbReference>
<dbReference type="WBParaSite" id="SVE_1542100.1">
    <property type="protein sequence ID" value="SVE_1542100.1"/>
    <property type="gene ID" value="SVE_1542100"/>
</dbReference>
<dbReference type="Gene3D" id="4.10.60.10">
    <property type="entry name" value="Zinc finger, CCHC-type"/>
    <property type="match status" value="1"/>
</dbReference>
<proteinExistence type="predicted"/>
<dbReference type="AlphaFoldDB" id="A0A0K0FTF8"/>
<evidence type="ECO:0000256" key="1">
    <source>
        <dbReference type="PROSITE-ProRule" id="PRU00047"/>
    </source>
</evidence>
<keyword evidence="1" id="KW-0479">Metal-binding</keyword>
<feature type="domain" description="Peptidase A2" evidence="3">
    <location>
        <begin position="349"/>
        <end position="363"/>
    </location>
</feature>
<dbReference type="GO" id="GO:0006508">
    <property type="term" value="P:proteolysis"/>
    <property type="evidence" value="ECO:0007669"/>
    <property type="project" value="InterPro"/>
</dbReference>
<dbReference type="PROSITE" id="PS50175">
    <property type="entry name" value="ASP_PROT_RETROV"/>
    <property type="match status" value="1"/>
</dbReference>
<reference evidence="4" key="1">
    <citation type="submission" date="2014-07" db="EMBL/GenBank/DDBJ databases">
        <authorList>
            <person name="Martin A.A"/>
            <person name="De Silva N."/>
        </authorList>
    </citation>
    <scope>NUCLEOTIDE SEQUENCE</scope>
</reference>
<evidence type="ECO:0000313" key="4">
    <source>
        <dbReference type="Proteomes" id="UP000035680"/>
    </source>
</evidence>
<dbReference type="InterPro" id="IPR001878">
    <property type="entry name" value="Znf_CCHC"/>
</dbReference>
<keyword evidence="1" id="KW-0863">Zinc-finger</keyword>
<protein>
    <submittedName>
        <fullName evidence="5">CCHC-type domain-containing protein</fullName>
    </submittedName>
</protein>
<keyword evidence="1" id="KW-0862">Zinc</keyword>
<sequence length="363" mass="41428">MSMDNKNISIEELVKYNSYKCLNTAAQLLKVGLGGTKMEIATRLVESGHGLQELGFLIVQASEIREEDLETTFQWGGEDGKSIKGEEVERNERSSCRFEAIKMVVPFKEGDDVEVFKFLFMNAAQSDGCLESKSLGSILLQKICPKVLRKLLNENSDLMNMSWKAIMAMMQRMMSKRLDRELENGELLHFKVDCDNLADSMERLKTLVDDAYYGCNNLEIEDIFKWELLRAFKNISWLSKLAEYGRYCTVSQLQIDATRLNADYKKRPFGMNKNIQKHKNQKWNHKNNSESTNEVKTGKFTCFVCGQEGHKANICPEKKTTQHRRVENEAGGAIVQLPINLPNGEVKYITTYIDTGADRTLIS</sequence>
<dbReference type="InterPro" id="IPR001995">
    <property type="entry name" value="Peptidase_A2_cat"/>
</dbReference>
<feature type="domain" description="CCHC-type" evidence="2">
    <location>
        <begin position="302"/>
        <end position="317"/>
    </location>
</feature>
<dbReference type="GO" id="GO:0004190">
    <property type="term" value="F:aspartic-type endopeptidase activity"/>
    <property type="evidence" value="ECO:0007669"/>
    <property type="project" value="InterPro"/>
</dbReference>
<reference evidence="5" key="2">
    <citation type="submission" date="2015-08" db="UniProtKB">
        <authorList>
            <consortium name="WormBaseParasite"/>
        </authorList>
    </citation>
    <scope>IDENTIFICATION</scope>
</reference>
<organism evidence="4 5">
    <name type="scientific">Strongyloides venezuelensis</name>
    <name type="common">Threadworm</name>
    <dbReference type="NCBI Taxonomy" id="75913"/>
    <lineage>
        <taxon>Eukaryota</taxon>
        <taxon>Metazoa</taxon>
        <taxon>Ecdysozoa</taxon>
        <taxon>Nematoda</taxon>
        <taxon>Chromadorea</taxon>
        <taxon>Rhabditida</taxon>
        <taxon>Tylenchina</taxon>
        <taxon>Panagrolaimomorpha</taxon>
        <taxon>Strongyloidoidea</taxon>
        <taxon>Strongyloididae</taxon>
        <taxon>Strongyloides</taxon>
    </lineage>
</organism>
<evidence type="ECO:0000259" key="2">
    <source>
        <dbReference type="PROSITE" id="PS50158"/>
    </source>
</evidence>
<dbReference type="GO" id="GO:0019899">
    <property type="term" value="F:enzyme binding"/>
    <property type="evidence" value="ECO:0007669"/>
    <property type="project" value="UniProtKB-ARBA"/>
</dbReference>
<dbReference type="InterPro" id="IPR036875">
    <property type="entry name" value="Znf_CCHC_sf"/>
</dbReference>
<dbReference type="GO" id="GO:0008270">
    <property type="term" value="F:zinc ion binding"/>
    <property type="evidence" value="ECO:0007669"/>
    <property type="project" value="UniProtKB-KW"/>
</dbReference>
<dbReference type="SUPFAM" id="SSF57756">
    <property type="entry name" value="Retrovirus zinc finger-like domains"/>
    <property type="match status" value="1"/>
</dbReference>
<accession>A0A0K0FTF8</accession>
<keyword evidence="4" id="KW-1185">Reference proteome</keyword>
<dbReference type="Proteomes" id="UP000035680">
    <property type="component" value="Unassembled WGS sequence"/>
</dbReference>
<evidence type="ECO:0000313" key="5">
    <source>
        <dbReference type="WBParaSite" id="SVE_1542100.1"/>
    </source>
</evidence>
<dbReference type="PROSITE" id="PS50158">
    <property type="entry name" value="ZF_CCHC"/>
    <property type="match status" value="1"/>
</dbReference>
<dbReference type="SMART" id="SM00343">
    <property type="entry name" value="ZnF_C2HC"/>
    <property type="match status" value="1"/>
</dbReference>
<dbReference type="GO" id="GO:0003676">
    <property type="term" value="F:nucleic acid binding"/>
    <property type="evidence" value="ECO:0007669"/>
    <property type="project" value="InterPro"/>
</dbReference>